<reference evidence="2" key="1">
    <citation type="submission" date="2019-10" db="EMBL/GenBank/DDBJ databases">
        <title>Conservation and host-specific expression of non-tandemly repeated heterogenous ribosome RNA gene in arbuscular mycorrhizal fungi.</title>
        <authorList>
            <person name="Maeda T."/>
            <person name="Kobayashi Y."/>
            <person name="Nakagawa T."/>
            <person name="Ezawa T."/>
            <person name="Yamaguchi K."/>
            <person name="Bino T."/>
            <person name="Nishimoto Y."/>
            <person name="Shigenobu S."/>
            <person name="Kawaguchi M."/>
        </authorList>
    </citation>
    <scope>NUCLEOTIDE SEQUENCE</scope>
    <source>
        <strain evidence="2">HR1</strain>
    </source>
</reference>
<dbReference type="PANTHER" id="PTHR14679:SF1">
    <property type="entry name" value="GEM-ASSOCIATED PROTEIN 7"/>
    <property type="match status" value="1"/>
</dbReference>
<dbReference type="EMBL" id="BLAL01000016">
    <property type="protein sequence ID" value="GES75492.1"/>
    <property type="molecule type" value="Genomic_DNA"/>
</dbReference>
<evidence type="ECO:0000256" key="1">
    <source>
        <dbReference type="SAM" id="MobiDB-lite"/>
    </source>
</evidence>
<sequence>MESSQGAKMDTSTLLTSQENNGDQKIRALLRQRSLLFWLEVNKRKANTIARLYENTVIKGKFEAVDANETSFRFENWESPVGTYDHVVIRGSDIEVLEFKFTK</sequence>
<feature type="region of interest" description="Disordered" evidence="1">
    <location>
        <begin position="1"/>
        <end position="21"/>
    </location>
</feature>
<dbReference type="Gene3D" id="2.30.30.100">
    <property type="match status" value="1"/>
</dbReference>
<dbReference type="GO" id="GO:0000387">
    <property type="term" value="P:spliceosomal snRNP assembly"/>
    <property type="evidence" value="ECO:0007669"/>
    <property type="project" value="TreeGrafter"/>
</dbReference>
<evidence type="ECO:0000313" key="3">
    <source>
        <dbReference type="Proteomes" id="UP000615446"/>
    </source>
</evidence>
<dbReference type="GO" id="GO:0034719">
    <property type="term" value="C:SMN-Sm protein complex"/>
    <property type="evidence" value="ECO:0007669"/>
    <property type="project" value="InterPro"/>
</dbReference>
<accession>A0A8H3KTB2</accession>
<dbReference type="OrthoDB" id="70763at2759"/>
<name>A0A8H3KTB2_9GLOM</name>
<proteinExistence type="predicted"/>
<dbReference type="InterPro" id="IPR020338">
    <property type="entry name" value="SMN_gemin7"/>
</dbReference>
<dbReference type="Proteomes" id="UP000615446">
    <property type="component" value="Unassembled WGS sequence"/>
</dbReference>
<evidence type="ECO:0000313" key="2">
    <source>
        <dbReference type="EMBL" id="GES75492.1"/>
    </source>
</evidence>
<dbReference type="Pfam" id="PF11095">
    <property type="entry name" value="Gemin7"/>
    <property type="match status" value="1"/>
</dbReference>
<dbReference type="AlphaFoldDB" id="A0A8H3KTB2"/>
<organism evidence="2 3">
    <name type="scientific">Rhizophagus clarus</name>
    <dbReference type="NCBI Taxonomy" id="94130"/>
    <lineage>
        <taxon>Eukaryota</taxon>
        <taxon>Fungi</taxon>
        <taxon>Fungi incertae sedis</taxon>
        <taxon>Mucoromycota</taxon>
        <taxon>Glomeromycotina</taxon>
        <taxon>Glomeromycetes</taxon>
        <taxon>Glomerales</taxon>
        <taxon>Glomeraceae</taxon>
        <taxon>Rhizophagus</taxon>
    </lineage>
</organism>
<gene>
    <name evidence="2" type="ORF">RCL2_000292300</name>
</gene>
<comment type="caution">
    <text evidence="2">The sequence shown here is derived from an EMBL/GenBank/DDBJ whole genome shotgun (WGS) entry which is preliminary data.</text>
</comment>
<protein>
    <submittedName>
        <fullName evidence="2">Gem-associated protein 7-like</fullName>
    </submittedName>
</protein>
<dbReference type="PANTHER" id="PTHR14679">
    <property type="entry name" value="GEM-ASSOCIATED PROTEIN 7"/>
    <property type="match status" value="1"/>
</dbReference>